<dbReference type="Pfam" id="PF13561">
    <property type="entry name" value="adh_short_C2"/>
    <property type="match status" value="1"/>
</dbReference>
<evidence type="ECO:0000256" key="1">
    <source>
        <dbReference type="ARBA" id="ARBA00006484"/>
    </source>
</evidence>
<reference evidence="2" key="1">
    <citation type="submission" date="2023-06" db="EMBL/GenBank/DDBJ databases">
        <title>Draft Genome Sequences of Representative Paenibacillus Polymyxa, Bacillus cereus, Fictibacillus sp., and Brevibacillus agri Strains Isolated from Amazonian Dark Earth.</title>
        <authorList>
            <person name="Pellegrinetti T.A."/>
            <person name="Cunha I.C.M."/>
            <person name="Chaves M.G."/>
            <person name="Freitas A.S."/>
            <person name="Silva A.V.R."/>
            <person name="Tsai S.M."/>
            <person name="Mendes L.W."/>
        </authorList>
    </citation>
    <scope>NUCLEOTIDE SEQUENCE</scope>
    <source>
        <strain evidence="2">CENA-BCM004</strain>
    </source>
</reference>
<dbReference type="NCBIfam" id="NF005559">
    <property type="entry name" value="PRK07231.1"/>
    <property type="match status" value="1"/>
</dbReference>
<keyword evidence="2" id="KW-0560">Oxidoreductase</keyword>
<dbReference type="EMBL" id="JAUHLN010000009">
    <property type="protein sequence ID" value="MDN4075999.1"/>
    <property type="molecule type" value="Genomic_DNA"/>
</dbReference>
<protein>
    <submittedName>
        <fullName evidence="2">3-oxoacyl-ACP reductase family protein</fullName>
        <ecNumber evidence="2">1.1.1.-</ecNumber>
    </submittedName>
</protein>
<dbReference type="Gene3D" id="3.40.50.720">
    <property type="entry name" value="NAD(P)-binding Rossmann-like Domain"/>
    <property type="match status" value="1"/>
</dbReference>
<dbReference type="PRINTS" id="PR00081">
    <property type="entry name" value="GDHRDH"/>
</dbReference>
<sequence length="253" mass="27878">MKLQGKVAVITGSSRSIGAAVAKRFAREGAKVVINYNKHPDLAEEVMNDIVDNGGQAMTFRADVSQEEDVKAMMAAAASQFGTIDILVNNAAIDPRKAWYEITEEDWDHVMGVNVKSQFLCSKAVFPFMRNQGQGKIINVSSVTFFTGQKNFLHYVSSKGAIIGFTRALAREVGEYNITVNCITPGAVLTETEYEKVSPETIETSTNYLKEAQCFSRRETVEDVEGAFVFFASQDSNFISGQILNVDGGWMMH</sequence>
<dbReference type="PANTHER" id="PTHR42879:SF2">
    <property type="entry name" value="3-OXOACYL-[ACYL-CARRIER-PROTEIN] REDUCTASE FABG"/>
    <property type="match status" value="1"/>
</dbReference>
<evidence type="ECO:0000313" key="2">
    <source>
        <dbReference type="EMBL" id="MDN4075999.1"/>
    </source>
</evidence>
<gene>
    <name evidence="2" type="ORF">QYF49_23945</name>
</gene>
<proteinExistence type="inferred from homology"/>
<dbReference type="InterPro" id="IPR036291">
    <property type="entry name" value="NAD(P)-bd_dom_sf"/>
</dbReference>
<comment type="similarity">
    <text evidence="1">Belongs to the short-chain dehydrogenases/reductases (SDR) family.</text>
</comment>
<dbReference type="SUPFAM" id="SSF51735">
    <property type="entry name" value="NAD(P)-binding Rossmann-fold domains"/>
    <property type="match status" value="1"/>
</dbReference>
<organism evidence="2 3">
    <name type="scientific">Fictibacillus terranigra</name>
    <dbReference type="NCBI Taxonomy" id="3058424"/>
    <lineage>
        <taxon>Bacteria</taxon>
        <taxon>Bacillati</taxon>
        <taxon>Bacillota</taxon>
        <taxon>Bacilli</taxon>
        <taxon>Bacillales</taxon>
        <taxon>Fictibacillaceae</taxon>
        <taxon>Fictibacillus</taxon>
    </lineage>
</organism>
<dbReference type="InterPro" id="IPR002347">
    <property type="entry name" value="SDR_fam"/>
</dbReference>
<dbReference type="InterPro" id="IPR020904">
    <property type="entry name" value="Sc_DH/Rdtase_CS"/>
</dbReference>
<accession>A0ABT8EDI1</accession>
<dbReference type="InterPro" id="IPR050259">
    <property type="entry name" value="SDR"/>
</dbReference>
<dbReference type="PROSITE" id="PS00061">
    <property type="entry name" value="ADH_SHORT"/>
    <property type="match status" value="1"/>
</dbReference>
<comment type="caution">
    <text evidence="2">The sequence shown here is derived from an EMBL/GenBank/DDBJ whole genome shotgun (WGS) entry which is preliminary data.</text>
</comment>
<dbReference type="PANTHER" id="PTHR42879">
    <property type="entry name" value="3-OXOACYL-(ACYL-CARRIER-PROTEIN) REDUCTASE"/>
    <property type="match status" value="1"/>
</dbReference>
<dbReference type="PRINTS" id="PR00080">
    <property type="entry name" value="SDRFAMILY"/>
</dbReference>
<dbReference type="EC" id="1.1.1.-" evidence="2"/>
<dbReference type="Proteomes" id="UP001168694">
    <property type="component" value="Unassembled WGS sequence"/>
</dbReference>
<dbReference type="GO" id="GO:0016491">
    <property type="term" value="F:oxidoreductase activity"/>
    <property type="evidence" value="ECO:0007669"/>
    <property type="project" value="UniProtKB-KW"/>
</dbReference>
<evidence type="ECO:0000313" key="3">
    <source>
        <dbReference type="Proteomes" id="UP001168694"/>
    </source>
</evidence>
<dbReference type="RefSeq" id="WP_290402110.1">
    <property type="nucleotide sequence ID" value="NZ_JAUHLN010000009.1"/>
</dbReference>
<keyword evidence="3" id="KW-1185">Reference proteome</keyword>
<dbReference type="CDD" id="cd05233">
    <property type="entry name" value="SDR_c"/>
    <property type="match status" value="1"/>
</dbReference>
<name>A0ABT8EDI1_9BACL</name>